<reference evidence="5" key="1">
    <citation type="submission" date="2025-08" db="UniProtKB">
        <authorList>
            <consortium name="RefSeq"/>
        </authorList>
    </citation>
    <scope>IDENTIFICATION</scope>
</reference>
<gene>
    <name evidence="5" type="primary">LOC105168440</name>
</gene>
<feature type="chain" id="PRO_5026718391" evidence="2">
    <location>
        <begin position="23"/>
        <end position="363"/>
    </location>
</feature>
<dbReference type="GeneID" id="105168440"/>
<dbReference type="Gene3D" id="1.10.287.950">
    <property type="entry name" value="Methyl-accepting chemotaxis protein"/>
    <property type="match status" value="1"/>
</dbReference>
<proteinExistence type="predicted"/>
<evidence type="ECO:0000313" key="4">
    <source>
        <dbReference type="Proteomes" id="UP000504604"/>
    </source>
</evidence>
<feature type="domain" description="DUF1664" evidence="3">
    <location>
        <begin position="92"/>
        <end position="212"/>
    </location>
</feature>
<dbReference type="KEGG" id="sind:105168440"/>
<feature type="signal peptide" evidence="2">
    <location>
        <begin position="1"/>
        <end position="22"/>
    </location>
</feature>
<feature type="compositionally biased region" description="Polar residues" evidence="1">
    <location>
        <begin position="254"/>
        <end position="265"/>
    </location>
</feature>
<evidence type="ECO:0000259" key="3">
    <source>
        <dbReference type="Pfam" id="PF07889"/>
    </source>
</evidence>
<dbReference type="FunCoup" id="A0A6I9TQB3">
    <property type="interactions" value="2499"/>
</dbReference>
<keyword evidence="4" id="KW-1185">Reference proteome</keyword>
<accession>A0A6I9TQB3</accession>
<dbReference type="RefSeq" id="XP_011086828.1">
    <property type="nucleotide sequence ID" value="XM_011088526.2"/>
</dbReference>
<evidence type="ECO:0000256" key="1">
    <source>
        <dbReference type="SAM" id="MobiDB-lite"/>
    </source>
</evidence>
<keyword evidence="2" id="KW-0732">Signal</keyword>
<feature type="region of interest" description="Disordered" evidence="1">
    <location>
        <begin position="246"/>
        <end position="295"/>
    </location>
</feature>
<dbReference type="PANTHER" id="PTHR47289">
    <property type="entry name" value="TRANSCRIPTION FACTOR, PUTATIVE (DUF1664)-RELATED"/>
    <property type="match status" value="1"/>
</dbReference>
<dbReference type="AlphaFoldDB" id="A0A6I9TQB3"/>
<dbReference type="InterPro" id="IPR012458">
    <property type="entry name" value="DUF1664"/>
</dbReference>
<dbReference type="InParanoid" id="A0A6I9TQB3"/>
<dbReference type="OrthoDB" id="544175at2759"/>
<evidence type="ECO:0000313" key="5">
    <source>
        <dbReference type="RefSeq" id="XP_011086828.1"/>
    </source>
</evidence>
<dbReference type="Proteomes" id="UP000504604">
    <property type="component" value="Linkage group LG8"/>
</dbReference>
<protein>
    <submittedName>
        <fullName evidence="5">Uncharacterized protein LOC105168440</fullName>
    </submittedName>
</protein>
<dbReference type="Pfam" id="PF07889">
    <property type="entry name" value="DUF1664"/>
    <property type="match status" value="1"/>
</dbReference>
<organism evidence="4 5">
    <name type="scientific">Sesamum indicum</name>
    <name type="common">Oriental sesame</name>
    <name type="synonym">Sesamum orientale</name>
    <dbReference type="NCBI Taxonomy" id="4182"/>
    <lineage>
        <taxon>Eukaryota</taxon>
        <taxon>Viridiplantae</taxon>
        <taxon>Streptophyta</taxon>
        <taxon>Embryophyta</taxon>
        <taxon>Tracheophyta</taxon>
        <taxon>Spermatophyta</taxon>
        <taxon>Magnoliopsida</taxon>
        <taxon>eudicotyledons</taxon>
        <taxon>Gunneridae</taxon>
        <taxon>Pentapetalae</taxon>
        <taxon>asterids</taxon>
        <taxon>lamiids</taxon>
        <taxon>Lamiales</taxon>
        <taxon>Pedaliaceae</taxon>
        <taxon>Sesamum</taxon>
    </lineage>
</organism>
<feature type="region of interest" description="Disordered" evidence="1">
    <location>
        <begin position="307"/>
        <end position="334"/>
    </location>
</feature>
<feature type="compositionally biased region" description="Pro residues" evidence="1">
    <location>
        <begin position="279"/>
        <end position="288"/>
    </location>
</feature>
<sequence>MALPLGKLTLIVGAGLVGSVLAKEGRIGNVSDFLSGAFKIVCKQLKQDDSTASSSKPKNDSLMQQVNSLRQELQLLASSRSVTIVTGERSGSGKYGVVIIVVVVGYGYIWWKGWRLSDMMFATRRGLNDACNSVAKQLENVYSSISATKRHLSSRIDRVDCKIDECAENTAATKEEVSELRGDVKLIGADVQSVHHVVRSLETKINRIEGRQNETNFGVGKLVSFVKNLENSRSVEQIEGAASRPALELPQVSPPRTVSLPTNSLLEPPSPSTASGSPKKPPSFPPPNSSQTKVSASGLKELNGISNDVGVSSLGTPRGSNGIHATSEATNNDSLSTGLFGRTISGISASLLTRSRSAMQSFK</sequence>
<dbReference type="PANTHER" id="PTHR47289:SF2">
    <property type="entry name" value="TRANSCRIPTION FACTOR, PUTATIVE (DUF1664)-RELATED"/>
    <property type="match status" value="1"/>
</dbReference>
<name>A0A6I9TQB3_SESIN</name>
<evidence type="ECO:0000256" key="2">
    <source>
        <dbReference type="SAM" id="SignalP"/>
    </source>
</evidence>